<dbReference type="OrthoDB" id="1863886at2759"/>
<keyword evidence="9" id="KW-0808">Transferase</keyword>
<dbReference type="EMBL" id="ASPP01011579">
    <property type="protein sequence ID" value="ETO21480.1"/>
    <property type="molecule type" value="Genomic_DNA"/>
</dbReference>
<dbReference type="GO" id="GO:0046656">
    <property type="term" value="P:folic acid biosynthetic process"/>
    <property type="evidence" value="ECO:0007669"/>
    <property type="project" value="UniProtKB-KW"/>
</dbReference>
<comment type="catalytic activity">
    <reaction evidence="1">
        <text>7,8-dihydroneopterin = 6-hydroxymethyl-7,8-dihydropterin + glycolaldehyde</text>
        <dbReference type="Rhea" id="RHEA:10540"/>
        <dbReference type="ChEBI" id="CHEBI:17001"/>
        <dbReference type="ChEBI" id="CHEBI:17071"/>
        <dbReference type="ChEBI" id="CHEBI:44841"/>
        <dbReference type="EC" id="4.1.2.25"/>
    </reaction>
</comment>
<keyword evidence="6" id="KW-0456">Lyase</keyword>
<protein>
    <recommendedName>
        <fullName evidence="4">dihydroneopterin aldolase</fullName>
        <ecNumber evidence="4">4.1.2.25</ecNumber>
    </recommendedName>
    <alternativeName>
        <fullName evidence="7">7,8-dihydroneopterin aldolase</fullName>
    </alternativeName>
</protein>
<name>X6N5D1_RETFI</name>
<keyword evidence="9" id="KW-0418">Kinase</keyword>
<dbReference type="CDD" id="cd00534">
    <property type="entry name" value="DHNA_DHNTPE"/>
    <property type="match status" value="1"/>
</dbReference>
<organism evidence="9 10">
    <name type="scientific">Reticulomyxa filosa</name>
    <dbReference type="NCBI Taxonomy" id="46433"/>
    <lineage>
        <taxon>Eukaryota</taxon>
        <taxon>Sar</taxon>
        <taxon>Rhizaria</taxon>
        <taxon>Retaria</taxon>
        <taxon>Foraminifera</taxon>
        <taxon>Monothalamids</taxon>
        <taxon>Reticulomyxidae</taxon>
        <taxon>Reticulomyxa</taxon>
    </lineage>
</organism>
<dbReference type="SMART" id="SM00905">
    <property type="entry name" value="FolB"/>
    <property type="match status" value="1"/>
</dbReference>
<evidence type="ECO:0000256" key="4">
    <source>
        <dbReference type="ARBA" id="ARBA00013043"/>
    </source>
</evidence>
<dbReference type="NCBIfam" id="TIGR00525">
    <property type="entry name" value="folB"/>
    <property type="match status" value="1"/>
</dbReference>
<comment type="similarity">
    <text evidence="3">Belongs to the DHNA family.</text>
</comment>
<dbReference type="InterPro" id="IPR006156">
    <property type="entry name" value="Dihydroneopterin_aldolase"/>
</dbReference>
<dbReference type="Pfam" id="PF02152">
    <property type="entry name" value="FolB"/>
    <property type="match status" value="1"/>
</dbReference>
<keyword evidence="5" id="KW-0289">Folate biosynthesis</keyword>
<dbReference type="Proteomes" id="UP000023152">
    <property type="component" value="Unassembled WGS sequence"/>
</dbReference>
<evidence type="ECO:0000313" key="10">
    <source>
        <dbReference type="Proteomes" id="UP000023152"/>
    </source>
</evidence>
<evidence type="ECO:0000256" key="5">
    <source>
        <dbReference type="ARBA" id="ARBA00022909"/>
    </source>
</evidence>
<evidence type="ECO:0000256" key="3">
    <source>
        <dbReference type="ARBA" id="ARBA00005708"/>
    </source>
</evidence>
<dbReference type="InterPro" id="IPR006157">
    <property type="entry name" value="FolB_dom"/>
</dbReference>
<proteinExistence type="inferred from homology"/>
<dbReference type="PANTHER" id="PTHR42844">
    <property type="entry name" value="DIHYDRONEOPTERIN ALDOLASE 1-RELATED"/>
    <property type="match status" value="1"/>
</dbReference>
<evidence type="ECO:0000259" key="8">
    <source>
        <dbReference type="SMART" id="SM00905"/>
    </source>
</evidence>
<comment type="pathway">
    <text evidence="2">Cofactor biosynthesis; tetrahydrofolate biosynthesis; 2-amino-4-hydroxy-6-hydroxymethyl-7,8-dihydropteridine diphosphate from 7,8-dihydroneopterin triphosphate: step 3/4.</text>
</comment>
<sequence length="227" mass="26273">MLGLTVNHPLIVSCFKNKIVGFACFRRFAWSNRRSFSSPPARRDHVYIEKLGVNGYVGYFPFENEMGQRFNVSLKLYLDLKQSAKTDALNDTINYAEVCHDVQQYMGKKQDPVQLLEKACEDISKSLFEKYNKLEEIEVSIWKHISVIIKILCFILCDELIMLKNLSLLLNPVSLIFGAYAESSTKFFLLSNTYSKKKKEYISSLLKHMSKFLNIVINSLFELKKVI</sequence>
<dbReference type="AlphaFoldDB" id="X6N5D1"/>
<dbReference type="NCBIfam" id="TIGR00526">
    <property type="entry name" value="folB_dom"/>
    <property type="match status" value="1"/>
</dbReference>
<keyword evidence="10" id="KW-1185">Reference proteome</keyword>
<dbReference type="GO" id="GO:0005737">
    <property type="term" value="C:cytoplasm"/>
    <property type="evidence" value="ECO:0007669"/>
    <property type="project" value="TreeGrafter"/>
</dbReference>
<comment type="caution">
    <text evidence="9">The sequence shown here is derived from an EMBL/GenBank/DDBJ whole genome shotgun (WGS) entry which is preliminary data.</text>
</comment>
<dbReference type="EC" id="4.1.2.25" evidence="4"/>
<evidence type="ECO:0000256" key="6">
    <source>
        <dbReference type="ARBA" id="ARBA00023239"/>
    </source>
</evidence>
<evidence type="ECO:0000256" key="7">
    <source>
        <dbReference type="ARBA" id="ARBA00032903"/>
    </source>
</evidence>
<dbReference type="InterPro" id="IPR043133">
    <property type="entry name" value="GTP-CH-I_C/QueF"/>
</dbReference>
<evidence type="ECO:0000313" key="9">
    <source>
        <dbReference type="EMBL" id="ETO21480.1"/>
    </source>
</evidence>
<dbReference type="PANTHER" id="PTHR42844:SF1">
    <property type="entry name" value="DIHYDRONEOPTERIN ALDOLASE 1-RELATED"/>
    <property type="match status" value="1"/>
</dbReference>
<dbReference type="GO" id="GO:0016301">
    <property type="term" value="F:kinase activity"/>
    <property type="evidence" value="ECO:0007669"/>
    <property type="project" value="UniProtKB-KW"/>
</dbReference>
<evidence type="ECO:0000256" key="2">
    <source>
        <dbReference type="ARBA" id="ARBA00005013"/>
    </source>
</evidence>
<feature type="domain" description="Dihydroneopterin aldolase/epimerase" evidence="8">
    <location>
        <begin position="46"/>
        <end position="151"/>
    </location>
</feature>
<accession>X6N5D1</accession>
<dbReference type="GO" id="GO:0004150">
    <property type="term" value="F:dihydroneopterin aldolase activity"/>
    <property type="evidence" value="ECO:0007669"/>
    <property type="project" value="UniProtKB-EC"/>
</dbReference>
<gene>
    <name evidence="9" type="ORF">RFI_15724</name>
</gene>
<dbReference type="Gene3D" id="3.30.1130.10">
    <property type="match status" value="1"/>
</dbReference>
<reference evidence="9 10" key="1">
    <citation type="journal article" date="2013" name="Curr. Biol.">
        <title>The Genome of the Foraminiferan Reticulomyxa filosa.</title>
        <authorList>
            <person name="Glockner G."/>
            <person name="Hulsmann N."/>
            <person name="Schleicher M."/>
            <person name="Noegel A.A."/>
            <person name="Eichinger L."/>
            <person name="Gallinger C."/>
            <person name="Pawlowski J."/>
            <person name="Sierra R."/>
            <person name="Euteneuer U."/>
            <person name="Pillet L."/>
            <person name="Moustafa A."/>
            <person name="Platzer M."/>
            <person name="Groth M."/>
            <person name="Szafranski K."/>
            <person name="Schliwa M."/>
        </authorList>
    </citation>
    <scope>NUCLEOTIDE SEQUENCE [LARGE SCALE GENOMIC DNA]</scope>
</reference>
<dbReference type="SUPFAM" id="SSF55620">
    <property type="entry name" value="Tetrahydrobiopterin biosynthesis enzymes-like"/>
    <property type="match status" value="1"/>
</dbReference>
<evidence type="ECO:0000256" key="1">
    <source>
        <dbReference type="ARBA" id="ARBA00001353"/>
    </source>
</evidence>